<dbReference type="GO" id="GO:0000712">
    <property type="term" value="P:resolution of meiotic recombination intermediates"/>
    <property type="evidence" value="ECO:0007669"/>
    <property type="project" value="TreeGrafter"/>
</dbReference>
<feature type="domain" description="Helicase ATP-binding" evidence="6">
    <location>
        <begin position="527"/>
        <end position="710"/>
    </location>
</feature>
<dbReference type="InterPro" id="IPR048863">
    <property type="entry name" value="BRR2_plug"/>
</dbReference>
<feature type="compositionally biased region" description="Acidic residues" evidence="5">
    <location>
        <begin position="186"/>
        <end position="206"/>
    </location>
</feature>
<reference evidence="7" key="2">
    <citation type="submission" date="2021-08" db="EMBL/GenBank/DDBJ databases">
        <authorList>
            <person name="Gostincar C."/>
            <person name="Sun X."/>
            <person name="Song Z."/>
            <person name="Gunde-Cimerman N."/>
        </authorList>
    </citation>
    <scope>NUCLEOTIDE SEQUENCE</scope>
    <source>
        <strain evidence="7">EXF-9298</strain>
    </source>
</reference>
<keyword evidence="4" id="KW-0067">ATP-binding</keyword>
<dbReference type="SMART" id="SM00487">
    <property type="entry name" value="DEXDc"/>
    <property type="match status" value="1"/>
</dbReference>
<dbReference type="SUPFAM" id="SSF52540">
    <property type="entry name" value="P-loop containing nucleoside triphosphate hydrolases"/>
    <property type="match status" value="1"/>
</dbReference>
<dbReference type="Pfam" id="PF18149">
    <property type="entry name" value="Helicase_PWI"/>
    <property type="match status" value="1"/>
</dbReference>
<evidence type="ECO:0000313" key="7">
    <source>
        <dbReference type="EMBL" id="KAG9979304.1"/>
    </source>
</evidence>
<dbReference type="PANTHER" id="PTHR47961">
    <property type="entry name" value="DNA POLYMERASE THETA, PUTATIVE (AFU_ORTHOLOGUE AFUA_1G05260)-RELATED"/>
    <property type="match status" value="1"/>
</dbReference>
<protein>
    <submittedName>
        <fullName evidence="7">Sec63-domain-containing protein</fullName>
    </submittedName>
</protein>
<gene>
    <name evidence="7" type="ORF">KCU98_g8866</name>
</gene>
<evidence type="ECO:0000259" key="6">
    <source>
        <dbReference type="PROSITE" id="PS51192"/>
    </source>
</evidence>
<dbReference type="Gene3D" id="3.40.50.300">
    <property type="entry name" value="P-loop containing nucleotide triphosphate hydrolases"/>
    <property type="match status" value="1"/>
</dbReference>
<feature type="region of interest" description="Disordered" evidence="5">
    <location>
        <begin position="186"/>
        <end position="250"/>
    </location>
</feature>
<feature type="compositionally biased region" description="Acidic residues" evidence="5">
    <location>
        <begin position="233"/>
        <end position="245"/>
    </location>
</feature>
<dbReference type="Proteomes" id="UP000729357">
    <property type="component" value="Unassembled WGS sequence"/>
</dbReference>
<dbReference type="CDD" id="cd18019">
    <property type="entry name" value="DEXHc_Brr2_1"/>
    <property type="match status" value="1"/>
</dbReference>
<dbReference type="GO" id="GO:0016787">
    <property type="term" value="F:hydrolase activity"/>
    <property type="evidence" value="ECO:0007669"/>
    <property type="project" value="UniProtKB-KW"/>
</dbReference>
<feature type="compositionally biased region" description="Low complexity" evidence="5">
    <location>
        <begin position="60"/>
        <end position="70"/>
    </location>
</feature>
<evidence type="ECO:0000256" key="4">
    <source>
        <dbReference type="ARBA" id="ARBA00022840"/>
    </source>
</evidence>
<organism evidence="7 8">
    <name type="scientific">Aureobasidium melanogenum</name>
    <name type="common">Aureobasidium pullulans var. melanogenum</name>
    <dbReference type="NCBI Taxonomy" id="46634"/>
    <lineage>
        <taxon>Eukaryota</taxon>
        <taxon>Fungi</taxon>
        <taxon>Dikarya</taxon>
        <taxon>Ascomycota</taxon>
        <taxon>Pezizomycotina</taxon>
        <taxon>Dothideomycetes</taxon>
        <taxon>Dothideomycetidae</taxon>
        <taxon>Dothideales</taxon>
        <taxon>Saccotheciaceae</taxon>
        <taxon>Aureobasidium</taxon>
    </lineage>
</organism>
<feature type="non-terminal residue" evidence="7">
    <location>
        <position position="710"/>
    </location>
</feature>
<dbReference type="InterPro" id="IPR041094">
    <property type="entry name" value="Brr2_helicase_PWI"/>
</dbReference>
<dbReference type="AlphaFoldDB" id="A0A9P8JUH8"/>
<dbReference type="Pfam" id="PF00270">
    <property type="entry name" value="DEAD"/>
    <property type="match status" value="1"/>
</dbReference>
<evidence type="ECO:0000256" key="2">
    <source>
        <dbReference type="ARBA" id="ARBA00022801"/>
    </source>
</evidence>
<name>A0A9P8JUH8_AURME</name>
<keyword evidence="3" id="KW-0347">Helicase</keyword>
<dbReference type="GO" id="GO:0003678">
    <property type="term" value="F:DNA helicase activity"/>
    <property type="evidence" value="ECO:0007669"/>
    <property type="project" value="TreeGrafter"/>
</dbReference>
<dbReference type="GO" id="GO:0003676">
    <property type="term" value="F:nucleic acid binding"/>
    <property type="evidence" value="ECO:0007669"/>
    <property type="project" value="InterPro"/>
</dbReference>
<dbReference type="InterPro" id="IPR011545">
    <property type="entry name" value="DEAD/DEAH_box_helicase_dom"/>
</dbReference>
<dbReference type="Pfam" id="PF21188">
    <property type="entry name" value="BRR2_plug"/>
    <property type="match status" value="1"/>
</dbReference>
<accession>A0A9P8JUH8</accession>
<keyword evidence="1" id="KW-0547">Nucleotide-binding</keyword>
<feature type="region of interest" description="Disordered" evidence="5">
    <location>
        <begin position="56"/>
        <end position="87"/>
    </location>
</feature>
<evidence type="ECO:0000256" key="3">
    <source>
        <dbReference type="ARBA" id="ARBA00022806"/>
    </source>
</evidence>
<reference evidence="7" key="1">
    <citation type="journal article" date="2021" name="J Fungi (Basel)">
        <title>Virulence traits and population genomics of the black yeast Aureobasidium melanogenum.</title>
        <authorList>
            <person name="Cernosa A."/>
            <person name="Sun X."/>
            <person name="Gostincar C."/>
            <person name="Fang C."/>
            <person name="Gunde-Cimerman N."/>
            <person name="Song Z."/>
        </authorList>
    </citation>
    <scope>NUCLEOTIDE SEQUENCE</scope>
    <source>
        <strain evidence="7">EXF-9298</strain>
    </source>
</reference>
<dbReference type="InterPro" id="IPR027417">
    <property type="entry name" value="P-loop_NTPase"/>
</dbReference>
<comment type="caution">
    <text evidence="7">The sequence shown here is derived from an EMBL/GenBank/DDBJ whole genome shotgun (WGS) entry which is preliminary data.</text>
</comment>
<proteinExistence type="predicted"/>
<dbReference type="PANTHER" id="PTHR47961:SF4">
    <property type="entry name" value="ACTIVATING SIGNAL COINTEGRATOR 1 COMPLEX SUBUNIT 3"/>
    <property type="match status" value="1"/>
</dbReference>
<feature type="compositionally biased region" description="Acidic residues" evidence="5">
    <location>
        <begin position="215"/>
        <end position="224"/>
    </location>
</feature>
<sequence>MADNEDAKRLNQYKYSAMSNLVLQADRRFITRRGDDSTGDPESLAGRINLNDMGSRNAREAAPAQPAAQDAQRKRKRAEPAQSARASGILSQADLNIEGLRYRPRTPATQATYTLINTLVAQKMGGDYGLHITASATDSILEYLKDQDLKDFDKKREIDDIIGVSLSSKEYNELVNLGKKITDYDAQDEDENMGDADDAAEGDDIDDRQGVAVDFGDEDEEEGQSYEVRDGEGDSDDEDVIEDPDNVVGAGTEDAEDMAAEGDEEDLVFSAPTVSRSAKADQEDIIPAHEIDAFWLQRQIGQLYEDAHIQQDKTSQALDMMSGLNEDGEEKQLRDVENDLMELFDYEHPELVSKLVKNRDKVVWVTRWRRAGEDEPARVAVEREMVQAGHGSILKELKTRQQGTDGQAQGKMQFDLMDLDTATGKPAAPEEKKEGLVGGLQPSRNINLENLVFDQGNHLMTNPSVKLPQGSTKRTFKGYDEIHVPAPKRKREDFETPNLPTTELPEWARIGFGSSKELNRIQTRCFPTAFKDDGNMLICAPTGSGKTNVAMLAMLREIGKHRNPETGEIDLDAFKIIFIAPLKALVQEQVGNFGARLAPYGIKVSELTGDRQLTKQQIAETQVIVTTPEKWDVITRKATDTSYTNLVRLICIDEIHLLHDDRGPVIESIVSRQIRKVEQTGEPVRIVGLSATLPNYRDVATFLRVDMNKG</sequence>
<evidence type="ECO:0000313" key="8">
    <source>
        <dbReference type="Proteomes" id="UP000729357"/>
    </source>
</evidence>
<dbReference type="EMBL" id="JAHFXS010001151">
    <property type="protein sequence ID" value="KAG9979304.1"/>
    <property type="molecule type" value="Genomic_DNA"/>
</dbReference>
<keyword evidence="8" id="KW-1185">Reference proteome</keyword>
<dbReference type="GO" id="GO:0005634">
    <property type="term" value="C:nucleus"/>
    <property type="evidence" value="ECO:0007669"/>
    <property type="project" value="TreeGrafter"/>
</dbReference>
<dbReference type="InterPro" id="IPR050474">
    <property type="entry name" value="Hel308_SKI2-like"/>
</dbReference>
<dbReference type="FunFam" id="3.40.50.300:FF:000102">
    <property type="entry name" value="RNA helicase, activating signal cointegrator 1"/>
    <property type="match status" value="1"/>
</dbReference>
<evidence type="ECO:0000256" key="5">
    <source>
        <dbReference type="SAM" id="MobiDB-lite"/>
    </source>
</evidence>
<dbReference type="GO" id="GO:0005524">
    <property type="term" value="F:ATP binding"/>
    <property type="evidence" value="ECO:0007669"/>
    <property type="project" value="UniProtKB-KW"/>
</dbReference>
<evidence type="ECO:0000256" key="1">
    <source>
        <dbReference type="ARBA" id="ARBA00022741"/>
    </source>
</evidence>
<dbReference type="PROSITE" id="PS51192">
    <property type="entry name" value="HELICASE_ATP_BIND_1"/>
    <property type="match status" value="1"/>
</dbReference>
<dbReference type="InterPro" id="IPR014001">
    <property type="entry name" value="Helicase_ATP-bd"/>
</dbReference>
<keyword evidence="2" id="KW-0378">Hydrolase</keyword>